<gene>
    <name evidence="2" type="ORF">DFJ69_5759</name>
</gene>
<dbReference type="Pfam" id="PF01047">
    <property type="entry name" value="MarR"/>
    <property type="match status" value="1"/>
</dbReference>
<evidence type="ECO:0000313" key="3">
    <source>
        <dbReference type="Proteomes" id="UP000256661"/>
    </source>
</evidence>
<dbReference type="InterPro" id="IPR000835">
    <property type="entry name" value="HTH_MarR-typ"/>
</dbReference>
<reference evidence="2 3" key="1">
    <citation type="submission" date="2018-08" db="EMBL/GenBank/DDBJ databases">
        <title>Sequencing the genomes of 1000 actinobacteria strains.</title>
        <authorList>
            <person name="Klenk H.-P."/>
        </authorList>
    </citation>
    <scope>NUCLEOTIDE SEQUENCE [LARGE SCALE GENOMIC DNA]</scope>
    <source>
        <strain evidence="2 3">DSM 43927</strain>
    </source>
</reference>
<proteinExistence type="predicted"/>
<protein>
    <submittedName>
        <fullName evidence="2">MarR family transcriptional regulator</fullName>
    </submittedName>
</protein>
<dbReference type="InterPro" id="IPR036388">
    <property type="entry name" value="WH-like_DNA-bd_sf"/>
</dbReference>
<comment type="caution">
    <text evidence="2">The sequence shown here is derived from an EMBL/GenBank/DDBJ whole genome shotgun (WGS) entry which is preliminary data.</text>
</comment>
<name>A0A3D9T0A8_9ACTN</name>
<evidence type="ECO:0000313" key="2">
    <source>
        <dbReference type="EMBL" id="REF00231.1"/>
    </source>
</evidence>
<dbReference type="InterPro" id="IPR039422">
    <property type="entry name" value="MarR/SlyA-like"/>
</dbReference>
<dbReference type="AlphaFoldDB" id="A0A3D9T0A8"/>
<dbReference type="InterPro" id="IPR036390">
    <property type="entry name" value="WH_DNA-bd_sf"/>
</dbReference>
<dbReference type="PRINTS" id="PR00598">
    <property type="entry name" value="HTHMARR"/>
</dbReference>
<organism evidence="2 3">
    <name type="scientific">Thermomonospora umbrina</name>
    <dbReference type="NCBI Taxonomy" id="111806"/>
    <lineage>
        <taxon>Bacteria</taxon>
        <taxon>Bacillati</taxon>
        <taxon>Actinomycetota</taxon>
        <taxon>Actinomycetes</taxon>
        <taxon>Streptosporangiales</taxon>
        <taxon>Thermomonosporaceae</taxon>
        <taxon>Thermomonospora</taxon>
    </lineage>
</organism>
<dbReference type="Proteomes" id="UP000256661">
    <property type="component" value="Unassembled WGS sequence"/>
</dbReference>
<sequence length="168" mass="19240">MRDRWCEGPVPPDPVLRLPTHLVAEFLRLARRTSEELYPAEELRRPHVVTLAWLADQGPMSQRQVSERLRVGPADLVGVIDTLERLALVERRRDPADRRRYSLHLTDEGRRALRERRVRGERLNDTLLAGLTEPERDTLRSLLLKALAHHDGRFASAADQGPVDPPTE</sequence>
<dbReference type="PANTHER" id="PTHR33164">
    <property type="entry name" value="TRANSCRIPTIONAL REGULATOR, MARR FAMILY"/>
    <property type="match status" value="1"/>
</dbReference>
<dbReference type="EMBL" id="QTTT01000001">
    <property type="protein sequence ID" value="REF00231.1"/>
    <property type="molecule type" value="Genomic_DNA"/>
</dbReference>
<dbReference type="GO" id="GO:0003700">
    <property type="term" value="F:DNA-binding transcription factor activity"/>
    <property type="evidence" value="ECO:0007669"/>
    <property type="project" value="InterPro"/>
</dbReference>
<dbReference type="SUPFAM" id="SSF46785">
    <property type="entry name" value="Winged helix' DNA-binding domain"/>
    <property type="match status" value="1"/>
</dbReference>
<evidence type="ECO:0000259" key="1">
    <source>
        <dbReference type="PROSITE" id="PS50995"/>
    </source>
</evidence>
<dbReference type="PANTHER" id="PTHR33164:SF43">
    <property type="entry name" value="HTH-TYPE TRANSCRIPTIONAL REPRESSOR YETL"/>
    <property type="match status" value="1"/>
</dbReference>
<feature type="domain" description="HTH marR-type" evidence="1">
    <location>
        <begin position="19"/>
        <end position="148"/>
    </location>
</feature>
<dbReference type="SMART" id="SM00347">
    <property type="entry name" value="HTH_MARR"/>
    <property type="match status" value="1"/>
</dbReference>
<dbReference type="Gene3D" id="1.10.10.10">
    <property type="entry name" value="Winged helix-like DNA-binding domain superfamily/Winged helix DNA-binding domain"/>
    <property type="match status" value="1"/>
</dbReference>
<dbReference type="GO" id="GO:0006950">
    <property type="term" value="P:response to stress"/>
    <property type="evidence" value="ECO:0007669"/>
    <property type="project" value="TreeGrafter"/>
</dbReference>
<accession>A0A3D9T0A8</accession>
<keyword evidence="3" id="KW-1185">Reference proteome</keyword>
<dbReference type="PROSITE" id="PS50995">
    <property type="entry name" value="HTH_MARR_2"/>
    <property type="match status" value="1"/>
</dbReference>